<evidence type="ECO:0000313" key="3">
    <source>
        <dbReference type="EMBL" id="PZM14553.1"/>
    </source>
</evidence>
<name>A0A2W4EUX6_9HYPH</name>
<feature type="region of interest" description="Disordered" evidence="1">
    <location>
        <begin position="47"/>
        <end position="91"/>
    </location>
</feature>
<comment type="caution">
    <text evidence="3">The sequence shown here is derived from an EMBL/GenBank/DDBJ whole genome shotgun (WGS) entry which is preliminary data.</text>
</comment>
<evidence type="ECO:0000256" key="2">
    <source>
        <dbReference type="SAM" id="SignalP"/>
    </source>
</evidence>
<feature type="chain" id="PRO_5016087368" evidence="2">
    <location>
        <begin position="24"/>
        <end position="123"/>
    </location>
</feature>
<gene>
    <name evidence="3" type="ORF">CPY51_10955</name>
</gene>
<feature type="compositionally biased region" description="Acidic residues" evidence="1">
    <location>
        <begin position="114"/>
        <end position="123"/>
    </location>
</feature>
<sequence length="123" mass="13570">MRNFAIAALSLATAISGVSPAYAYPTMSANGSSGGLVIEVVDHGHDWKGNLQDDPIPNRRHDNRHHDDRHHDSSRNDHHNDHHHHNHLGEIIGGAAAGALIGGALAPQRREYDDRYDDEDDDY</sequence>
<protein>
    <submittedName>
        <fullName evidence="3">Uncharacterized protein</fullName>
    </submittedName>
</protein>
<feature type="signal peptide" evidence="2">
    <location>
        <begin position="1"/>
        <end position="23"/>
    </location>
</feature>
<dbReference type="EMBL" id="PCDP01000033">
    <property type="protein sequence ID" value="PZM14553.1"/>
    <property type="molecule type" value="Genomic_DNA"/>
</dbReference>
<dbReference type="Proteomes" id="UP000248925">
    <property type="component" value="Unassembled WGS sequence"/>
</dbReference>
<keyword evidence="4" id="KW-1185">Reference proteome</keyword>
<feature type="region of interest" description="Disordered" evidence="1">
    <location>
        <begin position="104"/>
        <end position="123"/>
    </location>
</feature>
<dbReference type="RefSeq" id="WP_111160274.1">
    <property type="nucleotide sequence ID" value="NZ_PCDP01000033.1"/>
</dbReference>
<organism evidence="3 4">
    <name type="scientific">Rhizobium tubonense</name>
    <dbReference type="NCBI Taxonomy" id="484088"/>
    <lineage>
        <taxon>Bacteria</taxon>
        <taxon>Pseudomonadati</taxon>
        <taxon>Pseudomonadota</taxon>
        <taxon>Alphaproteobacteria</taxon>
        <taxon>Hyphomicrobiales</taxon>
        <taxon>Rhizobiaceae</taxon>
        <taxon>Rhizobium/Agrobacterium group</taxon>
        <taxon>Rhizobium</taxon>
    </lineage>
</organism>
<keyword evidence="2" id="KW-0732">Signal</keyword>
<evidence type="ECO:0000313" key="4">
    <source>
        <dbReference type="Proteomes" id="UP000248925"/>
    </source>
</evidence>
<accession>A0A2W4EUX6</accession>
<evidence type="ECO:0000256" key="1">
    <source>
        <dbReference type="SAM" id="MobiDB-lite"/>
    </source>
</evidence>
<proteinExistence type="predicted"/>
<feature type="compositionally biased region" description="Basic and acidic residues" evidence="1">
    <location>
        <begin position="56"/>
        <end position="80"/>
    </location>
</feature>
<dbReference type="AlphaFoldDB" id="A0A2W4EUX6"/>
<reference evidence="3 4" key="1">
    <citation type="journal article" date="2018" name="Sci. Rep.">
        <title>Rhizobium tumorigenes sp. nov., a novel plant tumorigenic bacterium isolated from cane gall tumors on thornless blackberry.</title>
        <authorList>
            <person name="Kuzmanovi N."/>
            <person name="Smalla K."/>
            <person name="Gronow S."/>
            <person name="PuBawska J."/>
        </authorList>
    </citation>
    <scope>NUCLEOTIDE SEQUENCE [LARGE SCALE GENOMIC DNA]</scope>
    <source>
        <strain evidence="3 4">CCBAU 85046</strain>
    </source>
</reference>